<sequence>MKPLISNQHGAIVMALLPFCMECCFLNRLVALSSSACLVSLYLMTIRFWRYLKAEIWRCIAVGHLFMVARGLLFAVLPLWYNPRILYF</sequence>
<accession>A0A930UXV9</accession>
<keyword evidence="1" id="KW-0472">Membrane</keyword>
<dbReference type="EMBL" id="JADION010000057">
    <property type="protein sequence ID" value="MBF4103139.1"/>
    <property type="molecule type" value="Genomic_DNA"/>
</dbReference>
<reference evidence="2" key="1">
    <citation type="submission" date="2020-11" db="EMBL/GenBank/DDBJ databases">
        <title>Gallibacterium anatis 1637, full genome, WGS.</title>
        <authorList>
            <person name="Laishevtcev A.I."/>
            <person name="Yakimova E.A."/>
            <person name="Petkovich D."/>
            <person name="Stepanova T.V."/>
            <person name="Kalendr R.S."/>
            <person name="Rubalsky E.O."/>
            <person name="Zulkarneev E.R."/>
            <person name="Aleshkin A.V."/>
        </authorList>
    </citation>
    <scope>NUCLEOTIDE SEQUENCE</scope>
    <source>
        <strain evidence="2">1637</strain>
    </source>
</reference>
<dbReference type="AlphaFoldDB" id="A0A930UXV9"/>
<organism evidence="2">
    <name type="scientific">Gallibacterium anatis</name>
    <dbReference type="NCBI Taxonomy" id="750"/>
    <lineage>
        <taxon>Bacteria</taxon>
        <taxon>Pseudomonadati</taxon>
        <taxon>Pseudomonadota</taxon>
        <taxon>Gammaproteobacteria</taxon>
        <taxon>Pasteurellales</taxon>
        <taxon>Pasteurellaceae</taxon>
        <taxon>Gallibacterium</taxon>
    </lineage>
</organism>
<protein>
    <submittedName>
        <fullName evidence="2">YwiC-like family protein</fullName>
    </submittedName>
</protein>
<evidence type="ECO:0000256" key="1">
    <source>
        <dbReference type="SAM" id="Phobius"/>
    </source>
</evidence>
<evidence type="ECO:0000313" key="2">
    <source>
        <dbReference type="EMBL" id="MBF4103139.1"/>
    </source>
</evidence>
<feature type="transmembrane region" description="Helical" evidence="1">
    <location>
        <begin position="56"/>
        <end position="81"/>
    </location>
</feature>
<gene>
    <name evidence="2" type="ORF">INT80_14905</name>
</gene>
<name>A0A930UXV9_9PAST</name>
<keyword evidence="1" id="KW-1133">Transmembrane helix</keyword>
<comment type="caution">
    <text evidence="2">The sequence shown here is derived from an EMBL/GenBank/DDBJ whole genome shotgun (WGS) entry which is preliminary data.</text>
</comment>
<feature type="transmembrane region" description="Helical" evidence="1">
    <location>
        <begin position="25"/>
        <end position="44"/>
    </location>
</feature>
<keyword evidence="1" id="KW-0812">Transmembrane</keyword>
<proteinExistence type="predicted"/>